<proteinExistence type="inferred from homology"/>
<evidence type="ECO:0000313" key="5">
    <source>
        <dbReference type="EMBL" id="ABK53095.1"/>
    </source>
</evidence>
<dbReference type="RefSeq" id="WP_011720158.1">
    <property type="nucleotide sequence ID" value="NC_008578.1"/>
</dbReference>
<dbReference type="InterPro" id="IPR052705">
    <property type="entry name" value="Gliding_Motility_GTPase"/>
</dbReference>
<dbReference type="GO" id="GO:0016787">
    <property type="term" value="F:hydrolase activity"/>
    <property type="evidence" value="ECO:0007669"/>
    <property type="project" value="UniProtKB-KW"/>
</dbReference>
<dbReference type="AlphaFoldDB" id="A0LUI5"/>
<evidence type="ECO:0000256" key="2">
    <source>
        <dbReference type="ARBA" id="ARBA00022741"/>
    </source>
</evidence>
<dbReference type="SUPFAM" id="SSF52540">
    <property type="entry name" value="P-loop containing nucleoside triphosphate hydrolases"/>
    <property type="match status" value="1"/>
</dbReference>
<dbReference type="InterPro" id="IPR004130">
    <property type="entry name" value="Gpn"/>
</dbReference>
<evidence type="ECO:0000256" key="4">
    <source>
        <dbReference type="ARBA" id="ARBA00023134"/>
    </source>
</evidence>
<keyword evidence="3" id="KW-0378">Hydrolase</keyword>
<evidence type="ECO:0000256" key="1">
    <source>
        <dbReference type="ARBA" id="ARBA00005290"/>
    </source>
</evidence>
<dbReference type="CDD" id="cd00882">
    <property type="entry name" value="Ras_like_GTPase"/>
    <property type="match status" value="1"/>
</dbReference>
<keyword evidence="2" id="KW-0547">Nucleotide-binding</keyword>
<keyword evidence="6" id="KW-1185">Reference proteome</keyword>
<evidence type="ECO:0000313" key="6">
    <source>
        <dbReference type="Proteomes" id="UP000008221"/>
    </source>
</evidence>
<dbReference type="NCBIfam" id="TIGR00231">
    <property type="entry name" value="small_GTP"/>
    <property type="match status" value="1"/>
</dbReference>
<reference evidence="5 6" key="1">
    <citation type="journal article" date="2009" name="Genome Res.">
        <title>Complete genome of the cellulolytic thermophile Acidothermus cellulolyticus 11B provides insights into its ecophysiological and evolutionary adaptations.</title>
        <authorList>
            <person name="Barabote R.D."/>
            <person name="Xie G."/>
            <person name="Leu D.H."/>
            <person name="Normand P."/>
            <person name="Necsulea A."/>
            <person name="Daubin V."/>
            <person name="Medigue C."/>
            <person name="Adney W.S."/>
            <person name="Xu X.C."/>
            <person name="Lapidus A."/>
            <person name="Parales R.E."/>
            <person name="Detter C."/>
            <person name="Pujic P."/>
            <person name="Bruce D."/>
            <person name="Lavire C."/>
            <person name="Challacombe J.F."/>
            <person name="Brettin T.S."/>
            <person name="Berry A.M."/>
        </authorList>
    </citation>
    <scope>NUCLEOTIDE SEQUENCE [LARGE SCALE GENOMIC DNA]</scope>
    <source>
        <strain evidence="6">ATCC 43068 / DSM 8971 / 11B</strain>
    </source>
</reference>
<dbReference type="InParanoid" id="A0LUI5"/>
<organism evidence="5 6">
    <name type="scientific">Acidothermus cellulolyticus (strain ATCC 43068 / DSM 8971 / 11B)</name>
    <dbReference type="NCBI Taxonomy" id="351607"/>
    <lineage>
        <taxon>Bacteria</taxon>
        <taxon>Bacillati</taxon>
        <taxon>Actinomycetota</taxon>
        <taxon>Actinomycetes</taxon>
        <taxon>Acidothermales</taxon>
        <taxon>Acidothermaceae</taxon>
        <taxon>Acidothermus</taxon>
    </lineage>
</organism>
<dbReference type="PRINTS" id="PR00449">
    <property type="entry name" value="RASTRNSFRMNG"/>
</dbReference>
<dbReference type="InterPro" id="IPR027417">
    <property type="entry name" value="P-loop_NTPase"/>
</dbReference>
<dbReference type="EMBL" id="CP000481">
    <property type="protein sequence ID" value="ABK53095.1"/>
    <property type="molecule type" value="Genomic_DNA"/>
</dbReference>
<gene>
    <name evidence="5" type="ordered locus">Acel_1323</name>
</gene>
<keyword evidence="4" id="KW-0342">GTP-binding</keyword>
<dbReference type="HOGENOM" id="CLU_077970_1_0_11"/>
<name>A0LUI5_ACIC1</name>
<dbReference type="PANTHER" id="PTHR42708">
    <property type="entry name" value="ATP/GTP-BINDING PROTEIN-RELATED"/>
    <property type="match status" value="1"/>
</dbReference>
<protein>
    <submittedName>
        <fullName evidence="5">Small GTP-binding protein</fullName>
    </submittedName>
</protein>
<dbReference type="eggNOG" id="COG2229">
    <property type="taxonomic scope" value="Bacteria"/>
</dbReference>
<dbReference type="STRING" id="351607.Acel_1323"/>
<comment type="similarity">
    <text evidence="1">Belongs to the GPN-loop GTPase family.</text>
</comment>
<dbReference type="GO" id="GO:0005525">
    <property type="term" value="F:GTP binding"/>
    <property type="evidence" value="ECO:0007669"/>
    <property type="project" value="UniProtKB-KW"/>
</dbReference>
<sequence>MTIKRGRRGGSAQAVKIVITGPFAAGKTTLIRTISEITVLSTEKEITDETRARKHETTVAMDFGRITIDHDLVLYLFGTPGQERFDFMWEILGEGMLGYVLLVDAERDESLHEAVGILRAFRAMANVPFVVALNRADVVEPETAARVRDVLDVDERTPVVPCNALDRESVKNVLLALLYAVVDSLDDVAAAQA</sequence>
<accession>A0LUI5</accession>
<dbReference type="KEGG" id="ace:Acel_1323"/>
<dbReference type="PANTHER" id="PTHR42708:SF1">
    <property type="entry name" value="GLIDING MOTILITY PROTEIN MGLA"/>
    <property type="match status" value="1"/>
</dbReference>
<evidence type="ECO:0000256" key="3">
    <source>
        <dbReference type="ARBA" id="ARBA00022801"/>
    </source>
</evidence>
<dbReference type="Proteomes" id="UP000008221">
    <property type="component" value="Chromosome"/>
</dbReference>
<dbReference type="Gene3D" id="3.40.50.300">
    <property type="entry name" value="P-loop containing nucleotide triphosphate hydrolases"/>
    <property type="match status" value="1"/>
</dbReference>
<dbReference type="InterPro" id="IPR005225">
    <property type="entry name" value="Small_GTP-bd"/>
</dbReference>
<dbReference type="Pfam" id="PF03029">
    <property type="entry name" value="ATP_bind_1"/>
    <property type="match status" value="1"/>
</dbReference>